<dbReference type="SUPFAM" id="SSF51556">
    <property type="entry name" value="Metallo-dependent hydrolases"/>
    <property type="match status" value="1"/>
</dbReference>
<dbReference type="PANTHER" id="PTHR10443:SF12">
    <property type="entry name" value="DIPEPTIDASE"/>
    <property type="match status" value="1"/>
</dbReference>
<sequence length="431" mass="46318">MRRPPLVLLLTTTLVAAIACEPSSPTSTPAADTPSTSASASASASASVDYQAQADALAHRFVILDGHVDVPIRVAGAVREGLAVPPVHDHADDGDFDYARARAGGLDAPFMSIYTPSAFEAEPGKSKAFADQNIDFVVGLATDHPDKFALAVTPAQVRSNFERGLISLAMGMENGAPIEGELANLRHFHERGIRYITLTHAKDNHICDSSYDQAHTHAGLSPFGREVVVEMNRLGIMIDVSHVSDDSFWQIMELSAAPAIASHSSCRKFTPGFERNMSDEMIVALAEHGGVIQINFGSGFLDAAYRDAEQASEAELAALLEAHQTDRTAPEGERLIEAYRAAHPLPRVDVGVVADHIDHVVSLAGVDHVGLGSDFDGVGDTLPDRLKDVSMYPNLLAELLRRGYTEAEIEKICSGNVLRVWQAVEDHAARF</sequence>
<dbReference type="GO" id="GO:0070573">
    <property type="term" value="F:metallodipeptidase activity"/>
    <property type="evidence" value="ECO:0007669"/>
    <property type="project" value="InterPro"/>
</dbReference>
<feature type="chain" id="PRO_5015785286" evidence="1">
    <location>
        <begin position="20"/>
        <end position="431"/>
    </location>
</feature>
<dbReference type="InterPro" id="IPR032466">
    <property type="entry name" value="Metal_Hydrolase"/>
</dbReference>
<dbReference type="PROSITE" id="PS51257">
    <property type="entry name" value="PROKAR_LIPOPROTEIN"/>
    <property type="match status" value="1"/>
</dbReference>
<organism evidence="2 3">
    <name type="scientific">Enhygromyxa salina</name>
    <dbReference type="NCBI Taxonomy" id="215803"/>
    <lineage>
        <taxon>Bacteria</taxon>
        <taxon>Pseudomonadati</taxon>
        <taxon>Myxococcota</taxon>
        <taxon>Polyangia</taxon>
        <taxon>Nannocystales</taxon>
        <taxon>Nannocystaceae</taxon>
        <taxon>Enhygromyxa</taxon>
    </lineage>
</organism>
<evidence type="ECO:0000313" key="2">
    <source>
        <dbReference type="EMBL" id="PRQ07133.1"/>
    </source>
</evidence>
<dbReference type="Pfam" id="PF01244">
    <property type="entry name" value="Peptidase_M19"/>
    <property type="match status" value="1"/>
</dbReference>
<proteinExistence type="predicted"/>
<protein>
    <submittedName>
        <fullName evidence="2">Membrane dipeptidase</fullName>
    </submittedName>
</protein>
<feature type="signal peptide" evidence="1">
    <location>
        <begin position="1"/>
        <end position="19"/>
    </location>
</feature>
<name>A0A2S9YPW5_9BACT</name>
<evidence type="ECO:0000256" key="1">
    <source>
        <dbReference type="SAM" id="SignalP"/>
    </source>
</evidence>
<dbReference type="AlphaFoldDB" id="A0A2S9YPW5"/>
<keyword evidence="1" id="KW-0732">Signal</keyword>
<dbReference type="CDD" id="cd01301">
    <property type="entry name" value="rDP_like"/>
    <property type="match status" value="1"/>
</dbReference>
<dbReference type="PROSITE" id="PS51365">
    <property type="entry name" value="RENAL_DIPEPTIDASE_2"/>
    <property type="match status" value="1"/>
</dbReference>
<dbReference type="OrthoDB" id="9804920at2"/>
<comment type="caution">
    <text evidence="2">The sequence shown here is derived from an EMBL/GenBank/DDBJ whole genome shotgun (WGS) entry which is preliminary data.</text>
</comment>
<dbReference type="RefSeq" id="WP_106090153.1">
    <property type="nucleotide sequence ID" value="NZ_PVNL01000058.1"/>
</dbReference>
<dbReference type="EMBL" id="PVNL01000058">
    <property type="protein sequence ID" value="PRQ07133.1"/>
    <property type="molecule type" value="Genomic_DNA"/>
</dbReference>
<dbReference type="GO" id="GO:0006508">
    <property type="term" value="P:proteolysis"/>
    <property type="evidence" value="ECO:0007669"/>
    <property type="project" value="InterPro"/>
</dbReference>
<dbReference type="PANTHER" id="PTHR10443">
    <property type="entry name" value="MICROSOMAL DIPEPTIDASE"/>
    <property type="match status" value="1"/>
</dbReference>
<gene>
    <name evidence="2" type="ORF">ENSA7_31480</name>
</gene>
<dbReference type="Gene3D" id="3.20.20.140">
    <property type="entry name" value="Metal-dependent hydrolases"/>
    <property type="match status" value="1"/>
</dbReference>
<accession>A0A2S9YPW5</accession>
<evidence type="ECO:0000313" key="3">
    <source>
        <dbReference type="Proteomes" id="UP000238823"/>
    </source>
</evidence>
<dbReference type="Proteomes" id="UP000238823">
    <property type="component" value="Unassembled WGS sequence"/>
</dbReference>
<reference evidence="2 3" key="1">
    <citation type="submission" date="2018-03" db="EMBL/GenBank/DDBJ databases">
        <title>Draft Genome Sequences of the Obligatory Marine Myxobacteria Enhygromyxa salina SWB007.</title>
        <authorList>
            <person name="Poehlein A."/>
            <person name="Moghaddam J.A."/>
            <person name="Harms H."/>
            <person name="Alanjari M."/>
            <person name="Koenig G.M."/>
            <person name="Daniel R."/>
            <person name="Schaeberle T.F."/>
        </authorList>
    </citation>
    <scope>NUCLEOTIDE SEQUENCE [LARGE SCALE GENOMIC DNA]</scope>
    <source>
        <strain evidence="2 3">SWB007</strain>
    </source>
</reference>
<dbReference type="InterPro" id="IPR008257">
    <property type="entry name" value="Pept_M19"/>
</dbReference>